<feature type="domain" description="ABC transporter" evidence="7">
    <location>
        <begin position="1"/>
        <end position="207"/>
    </location>
</feature>
<accession>A0A1G2CM91</accession>
<name>A0A1G2CM91_9BACT</name>
<comment type="subcellular location">
    <subcellularLocation>
        <location evidence="1">Membrane</location>
        <topology evidence="1">Multi-pass membrane protein</topology>
    </subcellularLocation>
</comment>
<keyword evidence="2" id="KW-0812">Transmembrane</keyword>
<dbReference type="GO" id="GO:0090374">
    <property type="term" value="P:oligopeptide export from mitochondrion"/>
    <property type="evidence" value="ECO:0007669"/>
    <property type="project" value="TreeGrafter"/>
</dbReference>
<comment type="caution">
    <text evidence="8">The sequence shown here is derived from an EMBL/GenBank/DDBJ whole genome shotgun (WGS) entry which is preliminary data.</text>
</comment>
<dbReference type="InterPro" id="IPR003593">
    <property type="entry name" value="AAA+_ATPase"/>
</dbReference>
<dbReference type="EMBL" id="MHLE01000030">
    <property type="protein sequence ID" value="OGZ02495.1"/>
    <property type="molecule type" value="Genomic_DNA"/>
</dbReference>
<dbReference type="PANTHER" id="PTHR43394:SF1">
    <property type="entry name" value="ATP-BINDING CASSETTE SUB-FAMILY B MEMBER 10, MITOCHONDRIAL"/>
    <property type="match status" value="1"/>
</dbReference>
<proteinExistence type="predicted"/>
<sequence>MVALVGKSGVGKTTLMDLAGKYYLPQVGRVEIDGVDLKKINLQSLREQMAVVPQEVMLFNDTVLNNIRYAKPKASEKEVKEAAKMANAHEFIMKFSKGYRQVVGERGIKLSTGQKQRIAIARAILRNPRILILDEATSALDSESEKLIQEALKKLVEGRTTFIIAHRLSTIQNADKIIVLENGKIAEMGRHEDLMKNPDGIYRNFWELQTARERV</sequence>
<dbReference type="SMART" id="SM00382">
    <property type="entry name" value="AAA"/>
    <property type="match status" value="1"/>
</dbReference>
<keyword evidence="5" id="KW-1133">Transmembrane helix</keyword>
<dbReference type="GO" id="GO:0005524">
    <property type="term" value="F:ATP binding"/>
    <property type="evidence" value="ECO:0007669"/>
    <property type="project" value="UniProtKB-KW"/>
</dbReference>
<dbReference type="InterPro" id="IPR003439">
    <property type="entry name" value="ABC_transporter-like_ATP-bd"/>
</dbReference>
<evidence type="ECO:0000313" key="9">
    <source>
        <dbReference type="Proteomes" id="UP000178599"/>
    </source>
</evidence>
<dbReference type="GO" id="GO:0016887">
    <property type="term" value="F:ATP hydrolysis activity"/>
    <property type="evidence" value="ECO:0007669"/>
    <property type="project" value="InterPro"/>
</dbReference>
<evidence type="ECO:0000259" key="7">
    <source>
        <dbReference type="PROSITE" id="PS50893"/>
    </source>
</evidence>
<dbReference type="AlphaFoldDB" id="A0A1G2CM91"/>
<dbReference type="PROSITE" id="PS50893">
    <property type="entry name" value="ABC_TRANSPORTER_2"/>
    <property type="match status" value="1"/>
</dbReference>
<evidence type="ECO:0000256" key="4">
    <source>
        <dbReference type="ARBA" id="ARBA00022840"/>
    </source>
</evidence>
<organism evidence="8 9">
    <name type="scientific">Candidatus Liptonbacteria bacterium RIFOXYB1_FULL_36_10</name>
    <dbReference type="NCBI Taxonomy" id="1798654"/>
    <lineage>
        <taxon>Bacteria</taxon>
        <taxon>Candidatus Liptoniibacteriota</taxon>
    </lineage>
</organism>
<dbReference type="Proteomes" id="UP000178599">
    <property type="component" value="Unassembled WGS sequence"/>
</dbReference>
<dbReference type="GO" id="GO:0016020">
    <property type="term" value="C:membrane"/>
    <property type="evidence" value="ECO:0007669"/>
    <property type="project" value="UniProtKB-SubCell"/>
</dbReference>
<evidence type="ECO:0000256" key="2">
    <source>
        <dbReference type="ARBA" id="ARBA00022692"/>
    </source>
</evidence>
<dbReference type="PANTHER" id="PTHR43394">
    <property type="entry name" value="ATP-DEPENDENT PERMEASE MDL1, MITOCHONDRIAL"/>
    <property type="match status" value="1"/>
</dbReference>
<dbReference type="GO" id="GO:0015421">
    <property type="term" value="F:ABC-type oligopeptide transporter activity"/>
    <property type="evidence" value="ECO:0007669"/>
    <property type="project" value="TreeGrafter"/>
</dbReference>
<dbReference type="Pfam" id="PF00005">
    <property type="entry name" value="ABC_tran"/>
    <property type="match status" value="1"/>
</dbReference>
<keyword evidence="6" id="KW-0472">Membrane</keyword>
<gene>
    <name evidence="8" type="ORF">A2390_02015</name>
</gene>
<protein>
    <recommendedName>
        <fullName evidence="7">ABC transporter domain-containing protein</fullName>
    </recommendedName>
</protein>
<evidence type="ECO:0000313" key="8">
    <source>
        <dbReference type="EMBL" id="OGZ02495.1"/>
    </source>
</evidence>
<keyword evidence="3" id="KW-0547">Nucleotide-binding</keyword>
<evidence type="ECO:0000256" key="3">
    <source>
        <dbReference type="ARBA" id="ARBA00022741"/>
    </source>
</evidence>
<dbReference type="SUPFAM" id="SSF52540">
    <property type="entry name" value="P-loop containing nucleoside triphosphate hydrolases"/>
    <property type="match status" value="1"/>
</dbReference>
<evidence type="ECO:0000256" key="5">
    <source>
        <dbReference type="ARBA" id="ARBA00022989"/>
    </source>
</evidence>
<dbReference type="Gene3D" id="3.40.50.300">
    <property type="entry name" value="P-loop containing nucleotide triphosphate hydrolases"/>
    <property type="match status" value="1"/>
</dbReference>
<reference evidence="8 9" key="1">
    <citation type="journal article" date="2016" name="Nat. Commun.">
        <title>Thousands of microbial genomes shed light on interconnected biogeochemical processes in an aquifer system.</title>
        <authorList>
            <person name="Anantharaman K."/>
            <person name="Brown C.T."/>
            <person name="Hug L.A."/>
            <person name="Sharon I."/>
            <person name="Castelle C.J."/>
            <person name="Probst A.J."/>
            <person name="Thomas B.C."/>
            <person name="Singh A."/>
            <person name="Wilkins M.J."/>
            <person name="Karaoz U."/>
            <person name="Brodie E.L."/>
            <person name="Williams K.H."/>
            <person name="Hubbard S.S."/>
            <person name="Banfield J.F."/>
        </authorList>
    </citation>
    <scope>NUCLEOTIDE SEQUENCE [LARGE SCALE GENOMIC DNA]</scope>
</reference>
<keyword evidence="4" id="KW-0067">ATP-binding</keyword>
<dbReference type="FunFam" id="3.40.50.300:FF:000218">
    <property type="entry name" value="Multidrug ABC transporter ATP-binding protein"/>
    <property type="match status" value="1"/>
</dbReference>
<evidence type="ECO:0000256" key="6">
    <source>
        <dbReference type="ARBA" id="ARBA00023136"/>
    </source>
</evidence>
<evidence type="ECO:0000256" key="1">
    <source>
        <dbReference type="ARBA" id="ARBA00004141"/>
    </source>
</evidence>
<dbReference type="InterPro" id="IPR039421">
    <property type="entry name" value="Type_1_exporter"/>
</dbReference>
<dbReference type="InterPro" id="IPR027417">
    <property type="entry name" value="P-loop_NTPase"/>
</dbReference>